<keyword evidence="3" id="KW-1185">Reference proteome</keyword>
<feature type="compositionally biased region" description="Basic and acidic residues" evidence="1">
    <location>
        <begin position="50"/>
        <end position="63"/>
    </location>
</feature>
<organism evidence="2 3">
    <name type="scientific">Nephila pilipes</name>
    <name type="common">Giant wood spider</name>
    <name type="synonym">Nephila maculata</name>
    <dbReference type="NCBI Taxonomy" id="299642"/>
    <lineage>
        <taxon>Eukaryota</taxon>
        <taxon>Metazoa</taxon>
        <taxon>Ecdysozoa</taxon>
        <taxon>Arthropoda</taxon>
        <taxon>Chelicerata</taxon>
        <taxon>Arachnida</taxon>
        <taxon>Araneae</taxon>
        <taxon>Araneomorphae</taxon>
        <taxon>Entelegynae</taxon>
        <taxon>Araneoidea</taxon>
        <taxon>Nephilidae</taxon>
        <taxon>Nephila</taxon>
    </lineage>
</organism>
<proteinExistence type="predicted"/>
<comment type="caution">
    <text evidence="2">The sequence shown here is derived from an EMBL/GenBank/DDBJ whole genome shotgun (WGS) entry which is preliminary data.</text>
</comment>
<dbReference type="AlphaFoldDB" id="A0A8X6IIJ8"/>
<reference evidence="2" key="1">
    <citation type="submission" date="2020-08" db="EMBL/GenBank/DDBJ databases">
        <title>Multicomponent nature underlies the extraordinary mechanical properties of spider dragline silk.</title>
        <authorList>
            <person name="Kono N."/>
            <person name="Nakamura H."/>
            <person name="Mori M."/>
            <person name="Yoshida Y."/>
            <person name="Ohtoshi R."/>
            <person name="Malay A.D."/>
            <person name="Moran D.A.P."/>
            <person name="Tomita M."/>
            <person name="Numata K."/>
            <person name="Arakawa K."/>
        </authorList>
    </citation>
    <scope>NUCLEOTIDE SEQUENCE</scope>
</reference>
<protein>
    <submittedName>
        <fullName evidence="2">Uncharacterized protein</fullName>
    </submittedName>
</protein>
<dbReference type="EMBL" id="BMAW01090795">
    <property type="protein sequence ID" value="GFS46545.1"/>
    <property type="molecule type" value="Genomic_DNA"/>
</dbReference>
<evidence type="ECO:0000256" key="1">
    <source>
        <dbReference type="SAM" id="MobiDB-lite"/>
    </source>
</evidence>
<evidence type="ECO:0000313" key="3">
    <source>
        <dbReference type="Proteomes" id="UP000887013"/>
    </source>
</evidence>
<name>A0A8X6IIJ8_NEPPI</name>
<accession>A0A8X6IIJ8</accession>
<dbReference type="Proteomes" id="UP000887013">
    <property type="component" value="Unassembled WGS sequence"/>
</dbReference>
<feature type="region of interest" description="Disordered" evidence="1">
    <location>
        <begin position="50"/>
        <end position="72"/>
    </location>
</feature>
<sequence length="72" mass="8654">IRCPFEENVCNTRIRPSILISRFYFSRQVHHVTITEIDEETLTDFMKPGDRSRIQWEDPDQKSGHRIPHLFL</sequence>
<evidence type="ECO:0000313" key="2">
    <source>
        <dbReference type="EMBL" id="GFS46545.1"/>
    </source>
</evidence>
<gene>
    <name evidence="2" type="ORF">NPIL_553941</name>
</gene>
<feature type="non-terminal residue" evidence="2">
    <location>
        <position position="1"/>
    </location>
</feature>